<dbReference type="Gene3D" id="3.40.50.620">
    <property type="entry name" value="HUPs"/>
    <property type="match status" value="1"/>
</dbReference>
<dbReference type="EMBL" id="CP118224">
    <property type="protein sequence ID" value="WMC12033.1"/>
    <property type="molecule type" value="Genomic_DNA"/>
</dbReference>
<evidence type="ECO:0000259" key="3">
    <source>
        <dbReference type="Pfam" id="PF00582"/>
    </source>
</evidence>
<dbReference type="SUPFAM" id="SSF52402">
    <property type="entry name" value="Adenine nucleotide alpha hydrolases-like"/>
    <property type="match status" value="1"/>
</dbReference>
<protein>
    <recommendedName>
        <fullName evidence="2">Universal stress protein</fullName>
    </recommendedName>
</protein>
<dbReference type="InterPro" id="IPR006015">
    <property type="entry name" value="Universal_stress_UspA"/>
</dbReference>
<dbReference type="PIRSF" id="PIRSF006276">
    <property type="entry name" value="UspA"/>
    <property type="match status" value="1"/>
</dbReference>
<keyword evidence="5" id="KW-1185">Reference proteome</keyword>
<dbReference type="Proteomes" id="UP001223802">
    <property type="component" value="Chromosome"/>
</dbReference>
<feature type="domain" description="UspA" evidence="3">
    <location>
        <begin position="3"/>
        <end position="140"/>
    </location>
</feature>
<comment type="subcellular location">
    <subcellularLocation>
        <location evidence="2">Cytoplasm</location>
    </subcellularLocation>
</comment>
<dbReference type="InterPro" id="IPR006016">
    <property type="entry name" value="UspA"/>
</dbReference>
<name>A0AA50KRR3_9GAMM</name>
<evidence type="ECO:0000313" key="4">
    <source>
        <dbReference type="EMBL" id="WMC12033.1"/>
    </source>
</evidence>
<comment type="similarity">
    <text evidence="1 2">Belongs to the universal stress protein A family.</text>
</comment>
<dbReference type="GO" id="GO:0005737">
    <property type="term" value="C:cytoplasm"/>
    <property type="evidence" value="ECO:0007669"/>
    <property type="project" value="UniProtKB-SubCell"/>
</dbReference>
<evidence type="ECO:0000256" key="1">
    <source>
        <dbReference type="ARBA" id="ARBA00008791"/>
    </source>
</evidence>
<dbReference type="InterPro" id="IPR014729">
    <property type="entry name" value="Rossmann-like_a/b/a_fold"/>
</dbReference>
<gene>
    <name evidence="4" type="ORF">PU634_06635</name>
</gene>
<proteinExistence type="inferred from homology"/>
<accession>A0AA50KRR3</accession>
<organism evidence="4 5">
    <name type="scientific">Oceanimonas pelagia</name>
    <dbReference type="NCBI Taxonomy" id="3028314"/>
    <lineage>
        <taxon>Bacteria</taxon>
        <taxon>Pseudomonadati</taxon>
        <taxon>Pseudomonadota</taxon>
        <taxon>Gammaproteobacteria</taxon>
        <taxon>Aeromonadales</taxon>
        <taxon>Aeromonadaceae</taxon>
        <taxon>Oceanimonas</taxon>
    </lineage>
</organism>
<keyword evidence="2" id="KW-0963">Cytoplasm</keyword>
<evidence type="ECO:0000256" key="2">
    <source>
        <dbReference type="PIRNR" id="PIRNR006276"/>
    </source>
</evidence>
<reference evidence="4 5" key="1">
    <citation type="submission" date="2023-02" db="EMBL/GenBank/DDBJ databases">
        <title>Complete genome sequence of a novel bacterium Oceanimonas sp. NTOU-MSR1 isolated from marine coast sediment.</title>
        <authorList>
            <person name="Yang H.-T."/>
            <person name="Chen Y.-L."/>
            <person name="Ho Y.-N."/>
        </authorList>
    </citation>
    <scope>NUCLEOTIDE SEQUENCE [LARGE SCALE GENOMIC DNA]</scope>
    <source>
        <strain evidence="4 5">NTOU-MSR1</strain>
    </source>
</reference>
<sequence>MPYRNILVALELNHREKPLLRRAADLAESNQAELHLVHVEPDLSGVYVGSLNMDLRQLKMKLRLESGHELMRLLQEAQRQVSSISLPSGDVRQAVRLAVKRAGADLLICGHRPHHRFWGHLFSNSASFLDISDCDLLVVKLDNEASADRSPAAAENQA</sequence>
<dbReference type="KEGG" id="ope:PU634_06635"/>
<dbReference type="AlphaFoldDB" id="A0AA50KRR3"/>
<evidence type="ECO:0000313" key="5">
    <source>
        <dbReference type="Proteomes" id="UP001223802"/>
    </source>
</evidence>
<dbReference type="Pfam" id="PF00582">
    <property type="entry name" value="Usp"/>
    <property type="match status" value="1"/>
</dbReference>
<dbReference type="RefSeq" id="WP_306763270.1">
    <property type="nucleotide sequence ID" value="NZ_CP118224.1"/>
</dbReference>